<organism evidence="2 3">
    <name type="scientific">Ligilactobacillus murinus DSM 20452 = NBRC 14221</name>
    <dbReference type="NCBI Taxonomy" id="1423772"/>
    <lineage>
        <taxon>Bacteria</taxon>
        <taxon>Bacillati</taxon>
        <taxon>Bacillota</taxon>
        <taxon>Bacilli</taxon>
        <taxon>Lactobacillales</taxon>
        <taxon>Lactobacillaceae</taxon>
        <taxon>Ligilactobacillus</taxon>
    </lineage>
</organism>
<dbReference type="AlphaFoldDB" id="A0A0R2B9Z3"/>
<dbReference type="EMBL" id="AYYN01000050">
    <property type="protein sequence ID" value="KRM76104.1"/>
    <property type="molecule type" value="Genomic_DNA"/>
</dbReference>
<dbReference type="InterPro" id="IPR027417">
    <property type="entry name" value="P-loop_NTPase"/>
</dbReference>
<evidence type="ECO:0000313" key="2">
    <source>
        <dbReference type="EMBL" id="KRM76104.1"/>
    </source>
</evidence>
<dbReference type="Gene3D" id="3.40.50.300">
    <property type="entry name" value="P-loop containing nucleotide triphosphate hydrolases"/>
    <property type="match status" value="1"/>
</dbReference>
<evidence type="ECO:0000259" key="1">
    <source>
        <dbReference type="Pfam" id="PF00308"/>
    </source>
</evidence>
<gene>
    <name evidence="2" type="ORF">FC48_GL001986</name>
</gene>
<dbReference type="Proteomes" id="UP000051612">
    <property type="component" value="Unassembled WGS sequence"/>
</dbReference>
<reference evidence="2 3" key="1">
    <citation type="journal article" date="2015" name="Genome Announc.">
        <title>Expanding the biotechnology potential of lactobacilli through comparative genomics of 213 strains and associated genera.</title>
        <authorList>
            <person name="Sun Z."/>
            <person name="Harris H.M."/>
            <person name="McCann A."/>
            <person name="Guo C."/>
            <person name="Argimon S."/>
            <person name="Zhang W."/>
            <person name="Yang X."/>
            <person name="Jeffery I.B."/>
            <person name="Cooney J.C."/>
            <person name="Kagawa T.F."/>
            <person name="Liu W."/>
            <person name="Song Y."/>
            <person name="Salvetti E."/>
            <person name="Wrobel A."/>
            <person name="Rasinkangas P."/>
            <person name="Parkhill J."/>
            <person name="Rea M.C."/>
            <person name="O'Sullivan O."/>
            <person name="Ritari J."/>
            <person name="Douillard F.P."/>
            <person name="Paul Ross R."/>
            <person name="Yang R."/>
            <person name="Briner A.E."/>
            <person name="Felis G.E."/>
            <person name="de Vos W.M."/>
            <person name="Barrangou R."/>
            <person name="Klaenhammer T.R."/>
            <person name="Caufield P.W."/>
            <person name="Cui Y."/>
            <person name="Zhang H."/>
            <person name="O'Toole P.W."/>
        </authorList>
    </citation>
    <scope>NUCLEOTIDE SEQUENCE [LARGE SCALE GENOMIC DNA]</scope>
    <source>
        <strain evidence="2 3">DSM 20452</strain>
    </source>
</reference>
<dbReference type="RefSeq" id="WP_056958814.1">
    <property type="nucleotide sequence ID" value="NZ_AYYN01000050.1"/>
</dbReference>
<protein>
    <recommendedName>
        <fullName evidence="1">Chromosomal replication initiator protein DnaA ATPAse domain-containing protein</fullName>
    </recommendedName>
</protein>
<dbReference type="SUPFAM" id="SSF52540">
    <property type="entry name" value="P-loop containing nucleoside triphosphate hydrolases"/>
    <property type="match status" value="1"/>
</dbReference>
<proteinExistence type="predicted"/>
<dbReference type="PANTHER" id="PTHR34301">
    <property type="entry name" value="DNA-BINDING PROTEIN-RELATED"/>
    <property type="match status" value="1"/>
</dbReference>
<dbReference type="PANTHER" id="PTHR34301:SF8">
    <property type="entry name" value="ATPASE DOMAIN-CONTAINING PROTEIN"/>
    <property type="match status" value="1"/>
</dbReference>
<name>A0A0R2B9Z3_9LACO</name>
<dbReference type="InterPro" id="IPR013317">
    <property type="entry name" value="DnaA_dom"/>
</dbReference>
<feature type="domain" description="Chromosomal replication initiator protein DnaA ATPAse" evidence="1">
    <location>
        <begin position="32"/>
        <end position="102"/>
    </location>
</feature>
<comment type="caution">
    <text evidence="2">The sequence shown here is derived from an EMBL/GenBank/DDBJ whole genome shotgun (WGS) entry which is preliminary data.</text>
</comment>
<sequence>MNNPFNPSFGKVPNIFLDRTHSVTKLSNELQDPNSPYQTTLIYGVRGVGKTSLLTDIGNKMSAKKNWLVVNLATNYNVLQTLIDSICQKSSPEIKKLLDKIEGIKLSAFGIQFEYRLQELTETNYQILLENILDKLQAKNISLLVTIDEVDPTPEIKNFISLYQLLIRENYQISLIMTGLPNKLSELQNDYVLTFLLRSARMQLSSLDLLSIKHSYQDTFAKKGIAISDDVLVAMVKKTKGYAYSFQLLGYLLWEIADKKITFATLEQVQGEYLATLGRNVYYKILQELSPVDHSFVIAMAKASTPVVTTAYLQQELGKPKNYLSMYRKRLLDAQLIKSPARGMLEFTLPYFKEYILENLKFYA</sequence>
<dbReference type="Pfam" id="PF00308">
    <property type="entry name" value="Bac_DnaA"/>
    <property type="match status" value="1"/>
</dbReference>
<evidence type="ECO:0000313" key="3">
    <source>
        <dbReference type="Proteomes" id="UP000051612"/>
    </source>
</evidence>
<dbReference type="PATRIC" id="fig|1423772.3.peg.2121"/>
<accession>A0A0R2B9Z3</accession>